<name>A0AAW0MKT3_9GOBI</name>
<keyword evidence="1" id="KW-0732">Signal</keyword>
<keyword evidence="4" id="KW-1185">Reference proteome</keyword>
<dbReference type="InterPro" id="IPR036691">
    <property type="entry name" value="Endo/exonu/phosph_ase_sf"/>
</dbReference>
<organism evidence="3 4">
    <name type="scientific">Mugilogobius chulae</name>
    <name type="common">yellowstripe goby</name>
    <dbReference type="NCBI Taxonomy" id="88201"/>
    <lineage>
        <taxon>Eukaryota</taxon>
        <taxon>Metazoa</taxon>
        <taxon>Chordata</taxon>
        <taxon>Craniata</taxon>
        <taxon>Vertebrata</taxon>
        <taxon>Euteleostomi</taxon>
        <taxon>Actinopterygii</taxon>
        <taxon>Neopterygii</taxon>
        <taxon>Teleostei</taxon>
        <taxon>Neoteleostei</taxon>
        <taxon>Acanthomorphata</taxon>
        <taxon>Gobiaria</taxon>
        <taxon>Gobiiformes</taxon>
        <taxon>Gobioidei</taxon>
        <taxon>Gobiidae</taxon>
        <taxon>Gobionellinae</taxon>
        <taxon>Mugilogobius</taxon>
    </lineage>
</organism>
<sequence length="966" mass="109896">MCCSFLRLLQCSFLGLLLSRISAIVSAHVQYSREELLALSSAYNKNNNEWDSIPPEILRSPVEIDVPPQLLRRHRRDRKQKRGKRGGLRARLQANPFKPTVPSVFLANTRSLHNKMDELRLRSIAHNLDYCIIIITETWLNQNIPDAVVELAHRTLFRADRTLDSGKSRGGGLCIYTHNSWCTNAVVRDCHCSPDLEYIMIQCRPFRLPREFTSVTIVAVYVPPQANVKLAMEKLHHSINQQLSRQPDSFVVIAGDFNQANLKSVLPKLHTYVNFSTRGSNTLDQVYCNIPNAYKARALPHVGFSDHLSLALTPAYKSLSCKQKPTFKTVTVWSEESTSALQDCFEDTDWGIFAEGTDLEEHTTAVLSYIKFCAENVSTTKTVKVYSNHKPWFTNKVKTLMKLRDSAYRAGEQQAYKMAQKNLDKGIREAQRKYRQRIEEHFNSNDSRSMWQGIKKLTGYRNNNTDMDITDPTLPDTLNNFFARFDKGTSRDSTLSVPCQDVPFQLQQHQVRAILRRVNVKKAAGPDGVTGRILKDCANQLAEVFTIIFNLSLSQSVVPTCLKSAIIVPVPKKSPVSCLNDYRPVALTPVITKCFERLILTHIKAAIRSGLDQHQFAYRANRSTEDAVITALHTALSHLDQENTYVRMLFVDFSSAFNTVIPQKLVYKLVNLGLSSSMCHWILDFLSNRPQCVRMGTLTSTTLILNTGTPQGCVLSPLLYSLFTHDCSPIHSTNVIVKFADDTTIVGLITDNNESAYREEVRHLVEWCNNNNLNLNTTKTKELVVDFRKSKHIKQSALRIQGDAVQRVESFKFLGIHISADLTWTNHISHQAGKAQQRLYFLRKLRNAHLPRRLLINFYRSAIESILTYCCTVWFSSCTEENKRHLKRVVRAAERTIGASLPPLQEIYRSRLEKKALNIYKDPSHPGHGLFTALPSGKRFRLLKTRTNRLKNSFYPQAVKAITPIM</sequence>
<evidence type="ECO:0000256" key="1">
    <source>
        <dbReference type="SAM" id="SignalP"/>
    </source>
</evidence>
<dbReference type="Pfam" id="PF00078">
    <property type="entry name" value="RVT_1"/>
    <property type="match status" value="1"/>
</dbReference>
<evidence type="ECO:0000313" key="4">
    <source>
        <dbReference type="Proteomes" id="UP001460270"/>
    </source>
</evidence>
<dbReference type="SUPFAM" id="SSF56672">
    <property type="entry name" value="DNA/RNA polymerases"/>
    <property type="match status" value="1"/>
</dbReference>
<dbReference type="AlphaFoldDB" id="A0AAW0MKT3"/>
<reference evidence="4" key="1">
    <citation type="submission" date="2024-04" db="EMBL/GenBank/DDBJ databases">
        <title>Salinicola lusitanus LLJ914,a marine bacterium isolated from the Okinawa Trough.</title>
        <authorList>
            <person name="Li J."/>
        </authorList>
    </citation>
    <scope>NUCLEOTIDE SEQUENCE [LARGE SCALE GENOMIC DNA]</scope>
</reference>
<evidence type="ECO:0000313" key="3">
    <source>
        <dbReference type="EMBL" id="KAK7879758.1"/>
    </source>
</evidence>
<dbReference type="PROSITE" id="PS50878">
    <property type="entry name" value="RT_POL"/>
    <property type="match status" value="1"/>
</dbReference>
<dbReference type="PANTHER" id="PTHR47510">
    <property type="entry name" value="REVERSE TRANSCRIPTASE DOMAIN-CONTAINING PROTEIN"/>
    <property type="match status" value="1"/>
</dbReference>
<dbReference type="PANTHER" id="PTHR47510:SF3">
    <property type="entry name" value="ENDO_EXONUCLEASE_PHOSPHATASE DOMAIN-CONTAINING PROTEIN"/>
    <property type="match status" value="1"/>
</dbReference>
<comment type="caution">
    <text evidence="3">The sequence shown here is derived from an EMBL/GenBank/DDBJ whole genome shotgun (WGS) entry which is preliminary data.</text>
</comment>
<dbReference type="InterPro" id="IPR043502">
    <property type="entry name" value="DNA/RNA_pol_sf"/>
</dbReference>
<proteinExistence type="predicted"/>
<protein>
    <recommendedName>
        <fullName evidence="2">Reverse transcriptase domain-containing protein</fullName>
    </recommendedName>
</protein>
<dbReference type="EMBL" id="JBBPFD010000207">
    <property type="protein sequence ID" value="KAK7879758.1"/>
    <property type="molecule type" value="Genomic_DNA"/>
</dbReference>
<dbReference type="Pfam" id="PF09004">
    <property type="entry name" value="ALKBH8_N"/>
    <property type="match status" value="1"/>
</dbReference>
<feature type="signal peptide" evidence="1">
    <location>
        <begin position="1"/>
        <end position="23"/>
    </location>
</feature>
<evidence type="ECO:0000259" key="2">
    <source>
        <dbReference type="PROSITE" id="PS50878"/>
    </source>
</evidence>
<dbReference type="SUPFAM" id="SSF56219">
    <property type="entry name" value="DNase I-like"/>
    <property type="match status" value="1"/>
</dbReference>
<dbReference type="GO" id="GO:0016706">
    <property type="term" value="F:2-oxoglutarate-dependent dioxygenase activity"/>
    <property type="evidence" value="ECO:0007669"/>
    <property type="project" value="InterPro"/>
</dbReference>
<dbReference type="GO" id="GO:0008168">
    <property type="term" value="F:methyltransferase activity"/>
    <property type="evidence" value="ECO:0007669"/>
    <property type="project" value="InterPro"/>
</dbReference>
<dbReference type="InterPro" id="IPR015095">
    <property type="entry name" value="AlkB_hom8_N"/>
</dbReference>
<feature type="domain" description="Reverse transcriptase" evidence="2">
    <location>
        <begin position="551"/>
        <end position="818"/>
    </location>
</feature>
<dbReference type="CDD" id="cd01650">
    <property type="entry name" value="RT_nLTR_like"/>
    <property type="match status" value="1"/>
</dbReference>
<gene>
    <name evidence="3" type="ORF">WMY93_030685</name>
</gene>
<dbReference type="Gene3D" id="3.60.10.10">
    <property type="entry name" value="Endonuclease/exonuclease/phosphatase"/>
    <property type="match status" value="1"/>
</dbReference>
<dbReference type="InterPro" id="IPR000477">
    <property type="entry name" value="RT_dom"/>
</dbReference>
<feature type="chain" id="PRO_5043676499" description="Reverse transcriptase domain-containing protein" evidence="1">
    <location>
        <begin position="24"/>
        <end position="966"/>
    </location>
</feature>
<accession>A0AAW0MKT3</accession>
<dbReference type="Proteomes" id="UP001460270">
    <property type="component" value="Unassembled WGS sequence"/>
</dbReference>